<name>A0ABT0CY32_9HYPH</name>
<proteinExistence type="predicted"/>
<dbReference type="Gene3D" id="3.40.50.2300">
    <property type="match status" value="1"/>
</dbReference>
<dbReference type="SUPFAM" id="SSF52172">
    <property type="entry name" value="CheY-like"/>
    <property type="match status" value="1"/>
</dbReference>
<organism evidence="3 4">
    <name type="scientific">Peteryoungia algae</name>
    <dbReference type="NCBI Taxonomy" id="2919917"/>
    <lineage>
        <taxon>Bacteria</taxon>
        <taxon>Pseudomonadati</taxon>
        <taxon>Pseudomonadota</taxon>
        <taxon>Alphaproteobacteria</taxon>
        <taxon>Hyphomicrobiales</taxon>
        <taxon>Rhizobiaceae</taxon>
        <taxon>Peteryoungia</taxon>
    </lineage>
</organism>
<keyword evidence="3" id="KW-0614">Plasmid</keyword>
<dbReference type="EMBL" id="JALAYX010000002">
    <property type="protein sequence ID" value="MCJ8238090.1"/>
    <property type="molecule type" value="Genomic_DNA"/>
</dbReference>
<geneLocation type="plasmid" evidence="3">
    <name>unnamed</name>
</geneLocation>
<feature type="domain" description="Response regulatory" evidence="2">
    <location>
        <begin position="69"/>
        <end position="179"/>
    </location>
</feature>
<accession>A0ABT0CY32</accession>
<evidence type="ECO:0000259" key="2">
    <source>
        <dbReference type="PROSITE" id="PS50110"/>
    </source>
</evidence>
<evidence type="ECO:0000313" key="4">
    <source>
        <dbReference type="Proteomes" id="UP001522662"/>
    </source>
</evidence>
<dbReference type="InterPro" id="IPR001789">
    <property type="entry name" value="Sig_transdc_resp-reg_receiver"/>
</dbReference>
<keyword evidence="4" id="KW-1185">Reference proteome</keyword>
<comment type="caution">
    <text evidence="3">The sequence shown here is derived from an EMBL/GenBank/DDBJ whole genome shotgun (WGS) entry which is preliminary data.</text>
</comment>
<evidence type="ECO:0000313" key="3">
    <source>
        <dbReference type="EMBL" id="MCJ8238090.1"/>
    </source>
</evidence>
<dbReference type="Proteomes" id="UP001522662">
    <property type="component" value="Unassembled WGS sequence"/>
</dbReference>
<gene>
    <name evidence="3" type="ORF">MKJ03_07105</name>
</gene>
<protein>
    <recommendedName>
        <fullName evidence="2">Response regulatory domain-containing protein</fullName>
    </recommendedName>
</protein>
<evidence type="ECO:0000256" key="1">
    <source>
        <dbReference type="PROSITE-ProRule" id="PRU00169"/>
    </source>
</evidence>
<comment type="caution">
    <text evidence="1">Lacks conserved residue(s) required for the propagation of feature annotation.</text>
</comment>
<sequence length="182" mass="19972">MCRKGHSKQLTLVGFWRGSIAMGSPRLSASVFLMEQQDFDMSFLNDVDQVAPHKASLTKGKFMSPAPLRVLVAENQYLIAMEVERLLGETVPCEVTITPLAHLRETLAREKFDVVIVEAVLAESENVERTRAIIDAGARPVFLSSYDHVAAKGTVVSAHPVVPKPPQSEELAAAVFEAAHHR</sequence>
<dbReference type="PROSITE" id="PS50110">
    <property type="entry name" value="RESPONSE_REGULATORY"/>
    <property type="match status" value="1"/>
</dbReference>
<dbReference type="RefSeq" id="WP_245136653.1">
    <property type="nucleotide sequence ID" value="NZ_CP128477.1"/>
</dbReference>
<dbReference type="InterPro" id="IPR011006">
    <property type="entry name" value="CheY-like_superfamily"/>
</dbReference>
<reference evidence="3 4" key="1">
    <citation type="submission" date="2022-03" db="EMBL/GenBank/DDBJ databases">
        <title>Rhizobium SSM4.3 sp. nov., isolated from Sediment (Gouqi Island).</title>
        <authorList>
            <person name="Chen G."/>
        </authorList>
    </citation>
    <scope>NUCLEOTIDE SEQUENCE [LARGE SCALE GENOMIC DNA]</scope>
    <source>
        <strain evidence="3 4">SSM4.3</strain>
        <plasmid evidence="3">unnamed</plasmid>
    </source>
</reference>